<accession>A0A150GHT7</accession>
<feature type="transmembrane region" description="Helical" evidence="6">
    <location>
        <begin position="229"/>
        <end position="252"/>
    </location>
</feature>
<evidence type="ECO:0008006" key="11">
    <source>
        <dbReference type="Google" id="ProtNLM"/>
    </source>
</evidence>
<dbReference type="Pfam" id="PF00487">
    <property type="entry name" value="FA_desaturase"/>
    <property type="match status" value="1"/>
</dbReference>
<dbReference type="Pfam" id="PF11960">
    <property type="entry name" value="DUF3474"/>
    <property type="match status" value="1"/>
</dbReference>
<reference evidence="10" key="1">
    <citation type="journal article" date="2016" name="Nat. Commun.">
        <title>The Gonium pectorale genome demonstrates co-option of cell cycle regulation during the evolution of multicellularity.</title>
        <authorList>
            <person name="Hanschen E.R."/>
            <person name="Marriage T.N."/>
            <person name="Ferris P.J."/>
            <person name="Hamaji T."/>
            <person name="Toyoda A."/>
            <person name="Fujiyama A."/>
            <person name="Neme R."/>
            <person name="Noguchi H."/>
            <person name="Minakuchi Y."/>
            <person name="Suzuki M."/>
            <person name="Kawai-Toyooka H."/>
            <person name="Smith D.R."/>
            <person name="Sparks H."/>
            <person name="Anderson J."/>
            <person name="Bakaric R."/>
            <person name="Luria V."/>
            <person name="Karger A."/>
            <person name="Kirschner M.W."/>
            <person name="Durand P.M."/>
            <person name="Michod R.E."/>
            <person name="Nozaki H."/>
            <person name="Olson B.J."/>
        </authorList>
    </citation>
    <scope>NUCLEOTIDE SEQUENCE [LARGE SCALE GENOMIC DNA]</scope>
    <source>
        <strain evidence="10">NIES-2863</strain>
    </source>
</reference>
<evidence type="ECO:0000256" key="2">
    <source>
        <dbReference type="ARBA" id="ARBA00005189"/>
    </source>
</evidence>
<keyword evidence="6" id="KW-1133">Transmembrane helix</keyword>
<evidence type="ECO:0000256" key="1">
    <source>
        <dbReference type="ARBA" id="ARBA00004370"/>
    </source>
</evidence>
<evidence type="ECO:0000259" key="7">
    <source>
        <dbReference type="Pfam" id="PF00487"/>
    </source>
</evidence>
<comment type="similarity">
    <text evidence="3">Belongs to the fatty acid desaturase type 1 family.</text>
</comment>
<comment type="subcellular location">
    <subcellularLocation>
        <location evidence="1">Membrane</location>
    </subcellularLocation>
</comment>
<organism evidence="9 10">
    <name type="scientific">Gonium pectorale</name>
    <name type="common">Green alga</name>
    <dbReference type="NCBI Taxonomy" id="33097"/>
    <lineage>
        <taxon>Eukaryota</taxon>
        <taxon>Viridiplantae</taxon>
        <taxon>Chlorophyta</taxon>
        <taxon>core chlorophytes</taxon>
        <taxon>Chlorophyceae</taxon>
        <taxon>CS clade</taxon>
        <taxon>Chlamydomonadales</taxon>
        <taxon>Volvocaceae</taxon>
        <taxon>Gonium</taxon>
    </lineage>
</organism>
<evidence type="ECO:0000259" key="8">
    <source>
        <dbReference type="Pfam" id="PF11960"/>
    </source>
</evidence>
<comment type="caution">
    <text evidence="9">The sequence shown here is derived from an EMBL/GenBank/DDBJ whole genome shotgun (WGS) entry which is preliminary data.</text>
</comment>
<keyword evidence="4" id="KW-0560">Oxidoreductase</keyword>
<feature type="transmembrane region" description="Helical" evidence="6">
    <location>
        <begin position="82"/>
        <end position="104"/>
    </location>
</feature>
<dbReference type="GO" id="GO:0016717">
    <property type="term" value="F:oxidoreductase activity, acting on paired donors, with oxidation of a pair of donors resulting in the reduction of molecular oxygen to two molecules of water"/>
    <property type="evidence" value="ECO:0007669"/>
    <property type="project" value="InterPro"/>
</dbReference>
<dbReference type="EMBL" id="LSYV01000025">
    <property type="protein sequence ID" value="KXZ48910.1"/>
    <property type="molecule type" value="Genomic_DNA"/>
</dbReference>
<comment type="pathway">
    <text evidence="2">Lipid metabolism.</text>
</comment>
<dbReference type="OrthoDB" id="1461976at2759"/>
<dbReference type="InterPro" id="IPR005804">
    <property type="entry name" value="FA_desaturase_dom"/>
</dbReference>
<evidence type="ECO:0000313" key="10">
    <source>
        <dbReference type="Proteomes" id="UP000075714"/>
    </source>
</evidence>
<evidence type="ECO:0000256" key="5">
    <source>
        <dbReference type="ARBA" id="ARBA00023136"/>
    </source>
</evidence>
<proteinExistence type="inferred from homology"/>
<dbReference type="Proteomes" id="UP000075714">
    <property type="component" value="Unassembled WGS sequence"/>
</dbReference>
<protein>
    <recommendedName>
        <fullName evidence="11">Fatty acid desaturase domain-containing protein</fullName>
    </recommendedName>
</protein>
<dbReference type="CDD" id="cd03507">
    <property type="entry name" value="Delta12-FADS-like"/>
    <property type="match status" value="1"/>
</dbReference>
<keyword evidence="5 6" id="KW-0472">Membrane</keyword>
<dbReference type="InterPro" id="IPR021863">
    <property type="entry name" value="FAS_N"/>
</dbReference>
<dbReference type="GO" id="GO:0006629">
    <property type="term" value="P:lipid metabolic process"/>
    <property type="evidence" value="ECO:0007669"/>
    <property type="project" value="InterPro"/>
</dbReference>
<evidence type="ECO:0000256" key="4">
    <source>
        <dbReference type="ARBA" id="ARBA00023002"/>
    </source>
</evidence>
<evidence type="ECO:0000313" key="9">
    <source>
        <dbReference type="EMBL" id="KXZ48910.1"/>
    </source>
</evidence>
<dbReference type="AlphaFoldDB" id="A0A150GHT7"/>
<name>A0A150GHT7_GONPE</name>
<dbReference type="InterPro" id="IPR012171">
    <property type="entry name" value="Fatty_acid_desaturase"/>
</dbReference>
<evidence type="ECO:0000256" key="3">
    <source>
        <dbReference type="ARBA" id="ARBA00009295"/>
    </source>
</evidence>
<sequence length="383" mass="43723">MAVTKRRTQEADAKAGQIAGRASRYPAEKPPFTLKDVRNAIPPHCFEKSALRSFSYLVVDVLVCGLLWYASTWIDHPSIPRWLAYCVLWPLYWFWQGAFATGIWVVAHECGHGAFSNSETLNDAVGLVFHSLLLVPYFSWKHSHRRHHQHTGSTELDEVFVPAIKPSGTKTPWYYQNPAYRLGHILFQQLLGWPLYLVFNVSGHKYDRWANHFDPYSPIFTKKERREVLLSDLALVAVLAGLGALGRAYGWVWLLKTYGIPYVIVNHWLVMITFLQHTHPSLPHYGEGEWDWLRGAMATVDRSYGVLDAVFHHIGDTHVAHHLFSYMPHYHAQEATAAIKKVLGPYYAYDGRNVFRALWEEAGACTSVSPDEGGPDKVYWYAA</sequence>
<keyword evidence="10" id="KW-1185">Reference proteome</keyword>
<dbReference type="GO" id="GO:0016020">
    <property type="term" value="C:membrane"/>
    <property type="evidence" value="ECO:0007669"/>
    <property type="project" value="UniProtKB-SubCell"/>
</dbReference>
<dbReference type="STRING" id="33097.A0A150GHT7"/>
<feature type="domain" description="Fatty acid desaturase N-terminal" evidence="8">
    <location>
        <begin position="15"/>
        <end position="64"/>
    </location>
</feature>
<gene>
    <name evidence="9" type="ORF">GPECTOR_24g199</name>
</gene>
<dbReference type="PANTHER" id="PTHR32100">
    <property type="entry name" value="OMEGA-6 FATTY ACID DESATURASE, CHLOROPLASTIC"/>
    <property type="match status" value="1"/>
</dbReference>
<evidence type="ECO:0000256" key="6">
    <source>
        <dbReference type="SAM" id="Phobius"/>
    </source>
</evidence>
<feature type="transmembrane region" description="Helical" evidence="6">
    <location>
        <begin position="53"/>
        <end position="70"/>
    </location>
</feature>
<feature type="domain" description="Fatty acid desaturase" evidence="7">
    <location>
        <begin position="89"/>
        <end position="349"/>
    </location>
</feature>
<keyword evidence="6" id="KW-0812">Transmembrane</keyword>